<proteinExistence type="predicted"/>
<evidence type="ECO:0000313" key="2">
    <source>
        <dbReference type="Proteomes" id="UP000199147"/>
    </source>
</evidence>
<evidence type="ECO:0000313" key="1">
    <source>
        <dbReference type="EMBL" id="CRZ14377.1"/>
    </source>
</evidence>
<dbReference type="AlphaFoldDB" id="A0A0H5RLN4"/>
<protein>
    <submittedName>
        <fullName evidence="1">Uncharacterized protein</fullName>
    </submittedName>
</protein>
<reference evidence="2" key="1">
    <citation type="submission" date="2015-07" db="EMBL/GenBank/DDBJ databases">
        <authorList>
            <person name="Urmite Genomes"/>
        </authorList>
    </citation>
    <scope>NUCLEOTIDE SEQUENCE [LARGE SCALE GENOMIC DNA]</scope>
    <source>
        <strain evidence="2">type strain: ATCC 49404</strain>
    </source>
</reference>
<accession>A0A0H5RLN4</accession>
<dbReference type="Proteomes" id="UP000199147">
    <property type="component" value="Unassembled WGS sequence"/>
</dbReference>
<name>A0A0H5RLN4_9MYCO</name>
<gene>
    <name evidence="1" type="ORF">BN2156_01226</name>
</gene>
<dbReference type="STRING" id="146018.BN2156_01226"/>
<dbReference type="EMBL" id="CWKH01000001">
    <property type="protein sequence ID" value="CRZ14377.1"/>
    <property type="molecule type" value="Genomic_DNA"/>
</dbReference>
<organism evidence="1 2">
    <name type="scientific">Mycolicibacterium neworleansense</name>
    <dbReference type="NCBI Taxonomy" id="146018"/>
    <lineage>
        <taxon>Bacteria</taxon>
        <taxon>Bacillati</taxon>
        <taxon>Actinomycetota</taxon>
        <taxon>Actinomycetes</taxon>
        <taxon>Mycobacteriales</taxon>
        <taxon>Mycobacteriaceae</taxon>
        <taxon>Mycolicibacterium</taxon>
    </lineage>
</organism>
<keyword evidence="2" id="KW-1185">Reference proteome</keyword>
<sequence length="158" mass="17088">MLGLIGVVTVALAITVPAWVRERGDLRSVQGVSIDAAIREWWIASRTDFITFQSALDDSQEALQQADVAALEAACERMHDVAAVDVAAQLPTPDVRLTAELTAAADDAHDAAHICLSTIGGAIVSYRAEFDTDMEQAHKHTAAAREIIDRFVNETRYA</sequence>